<dbReference type="SUPFAM" id="SSF51045">
    <property type="entry name" value="WW domain"/>
    <property type="match status" value="1"/>
</dbReference>
<feature type="compositionally biased region" description="Polar residues" evidence="1">
    <location>
        <begin position="89"/>
        <end position="102"/>
    </location>
</feature>
<dbReference type="PANTHER" id="PTHR10887:SF495">
    <property type="entry name" value="HELICASE SENATAXIN ISOFORM X1-RELATED"/>
    <property type="match status" value="1"/>
</dbReference>
<dbReference type="InterPro" id="IPR041679">
    <property type="entry name" value="DNA2/NAM7-like_C"/>
</dbReference>
<feature type="compositionally biased region" description="Polar residues" evidence="1">
    <location>
        <begin position="172"/>
        <end position="183"/>
    </location>
</feature>
<sequence length="1051" mass="116380">MSSNHDKEAEVRARQKLLAARLAKKPAAPSSNKDHRPMPKAPSTRGTGTSRDPIVFDEECDAERATHKAKRAKRNDERRLKRPAIRRGGSSSVAEQQGGTSKDAQRRSKLASKPTPSAGSLSSILMSNADTAKYMQADAPKLLKHYDKIEPNDYWKNFRDWDFLSDLSLKMSSSNKNGQTNGKSVGKRKGDDTESGEAQLRKPLPNTFQSYREYCALWAPLCLDEARAQLLSDAMTEIPYWRKKPEKNPVRVRLQPLRKDVNGSSEDMGLQVKSVLTTDFADRSFMSNDIVLLVKSESYLWDATKGNHSAGGARKSIVGHIQHSRRSLDGLLIQVTRELWGQFEATEVVIVKLGCNITSLREFTALCRMDTIPLLDYILGPGQEKTSIPVTKGDVTDERAEKKAKKEILTAMGGSSALGRGFADFASKKFNVSQLGAISASSKEYGMGGFTLIKGPPGTGKTTTLCALLNALHIRQMNQYFNEVRKLAESYDAVVGKRAALSLSSATRKRPRILVCAPSNAAVDNIILKIFEDGFVDGNGNRYNPSMIRIGRGQSASVKDVCLEEKVERYLSDAMDIAKLGNSIEGFKAECRRIHSDITKLRQRMNAIKNAAPYQLAKEWEIRVDEEACRVYFVNHKDQSTTYEVPPPPEPGQRHFPAEAMPEYKAFVSRVVKMVERYNKISLKLERFSLCEDVAGATSKGQRAANSARQQIETHVLDSVHIVLTTLGTAGARSLEAASKFEVVVVDEAAQLGSKHAILVGDPQQLPATIFNVSGKTTKFDRSLFQRLEEAGHEVHLLDTQYRMHPMISLFPRRIFYDGKLLDGPNVKHPEYGSPLKRTIFRSFGAFQPFTILDLESTEDRAGTSMANTAEAQLALHLFQNLRSATGGQLGSRVAVITPYSQQAALLRRTFSSGLGSEYERSVEISSVDAFQGREAHIVIFSCVRAAGSKGIGFLADVRRMNVALTRAKHFLFVIARCSSIRVNPYWRDLVKHASGQSAVVKVPFSCRSSQCFTFPQLSTLKAEKAPAKPMVPPYAKEKDSEGHNSDGELF</sequence>
<proteinExistence type="predicted"/>
<dbReference type="eggNOG" id="KOG1801">
    <property type="taxonomic scope" value="Eukaryota"/>
</dbReference>
<comment type="caution">
    <text evidence="3">The sequence shown here is derived from an EMBL/GenBank/DDBJ whole genome shotgun (WGS) entry which is preliminary data.</text>
</comment>
<feature type="compositionally biased region" description="Low complexity" evidence="1">
    <location>
        <begin position="16"/>
        <end position="29"/>
    </location>
</feature>
<feature type="region of interest" description="Disordered" evidence="1">
    <location>
        <begin position="172"/>
        <end position="201"/>
    </location>
</feature>
<dbReference type="Proteomes" id="UP000266841">
    <property type="component" value="Unassembled WGS sequence"/>
</dbReference>
<dbReference type="Gene3D" id="3.40.50.300">
    <property type="entry name" value="P-loop containing nucleotide triphosphate hydrolases"/>
    <property type="match status" value="2"/>
</dbReference>
<accession>K0RJL7</accession>
<dbReference type="Pfam" id="PF13087">
    <property type="entry name" value="AAA_12"/>
    <property type="match status" value="1"/>
</dbReference>
<dbReference type="SMART" id="SM00456">
    <property type="entry name" value="WW"/>
    <property type="match status" value="1"/>
</dbReference>
<dbReference type="InterPro" id="IPR047187">
    <property type="entry name" value="SF1_C_Upf1"/>
</dbReference>
<dbReference type="OMA" id="HHCIVHV"/>
<feature type="compositionally biased region" description="Basic and acidic residues" evidence="1">
    <location>
        <begin position="1036"/>
        <end position="1051"/>
    </location>
</feature>
<feature type="domain" description="WW" evidence="2">
    <location>
        <begin position="614"/>
        <end position="648"/>
    </location>
</feature>
<dbReference type="InterPro" id="IPR027417">
    <property type="entry name" value="P-loop_NTPase"/>
</dbReference>
<organism evidence="3 4">
    <name type="scientific">Thalassiosira oceanica</name>
    <name type="common">Marine diatom</name>
    <dbReference type="NCBI Taxonomy" id="159749"/>
    <lineage>
        <taxon>Eukaryota</taxon>
        <taxon>Sar</taxon>
        <taxon>Stramenopiles</taxon>
        <taxon>Ochrophyta</taxon>
        <taxon>Bacillariophyta</taxon>
        <taxon>Coscinodiscophyceae</taxon>
        <taxon>Thalassiosirophycidae</taxon>
        <taxon>Thalassiosirales</taxon>
        <taxon>Thalassiosiraceae</taxon>
        <taxon>Thalassiosira</taxon>
    </lineage>
</organism>
<dbReference type="AlphaFoldDB" id="K0RJL7"/>
<gene>
    <name evidence="3" type="ORF">THAOC_34429</name>
</gene>
<dbReference type="GO" id="GO:0004386">
    <property type="term" value="F:helicase activity"/>
    <property type="evidence" value="ECO:0007669"/>
    <property type="project" value="InterPro"/>
</dbReference>
<dbReference type="FunFam" id="3.40.50.300:FF:002371">
    <property type="entry name" value="Predicted protein"/>
    <property type="match status" value="1"/>
</dbReference>
<feature type="compositionally biased region" description="Basic and acidic residues" evidence="1">
    <location>
        <begin position="1"/>
        <end position="13"/>
    </location>
</feature>
<dbReference type="InterPro" id="IPR041677">
    <property type="entry name" value="DNA2/NAM7_AAA_11"/>
</dbReference>
<dbReference type="SUPFAM" id="SSF52540">
    <property type="entry name" value="P-loop containing nucleoside triphosphate hydrolases"/>
    <property type="match status" value="1"/>
</dbReference>
<dbReference type="PROSITE" id="PS50020">
    <property type="entry name" value="WW_DOMAIN_2"/>
    <property type="match status" value="1"/>
</dbReference>
<dbReference type="CDD" id="cd18808">
    <property type="entry name" value="SF1_C_Upf1"/>
    <property type="match status" value="1"/>
</dbReference>
<reference evidence="3 4" key="1">
    <citation type="journal article" date="2012" name="Genome Biol.">
        <title>Genome and low-iron response of an oceanic diatom adapted to chronic iron limitation.</title>
        <authorList>
            <person name="Lommer M."/>
            <person name="Specht M."/>
            <person name="Roy A.S."/>
            <person name="Kraemer L."/>
            <person name="Andreson R."/>
            <person name="Gutowska M.A."/>
            <person name="Wolf J."/>
            <person name="Bergner S.V."/>
            <person name="Schilhabel M.B."/>
            <person name="Klostermeier U.C."/>
            <person name="Beiko R.G."/>
            <person name="Rosenstiel P."/>
            <person name="Hippler M."/>
            <person name="Laroche J."/>
        </authorList>
    </citation>
    <scope>NUCLEOTIDE SEQUENCE [LARGE SCALE GENOMIC DNA]</scope>
    <source>
        <strain evidence="3 4">CCMP1005</strain>
    </source>
</reference>
<name>K0RJL7_THAOC</name>
<dbReference type="CDD" id="cd00201">
    <property type="entry name" value="WW"/>
    <property type="match status" value="1"/>
</dbReference>
<dbReference type="PANTHER" id="PTHR10887">
    <property type="entry name" value="DNA2/NAM7 HELICASE FAMILY"/>
    <property type="match status" value="1"/>
</dbReference>
<feature type="region of interest" description="Disordered" evidence="1">
    <location>
        <begin position="1"/>
        <end position="122"/>
    </location>
</feature>
<evidence type="ECO:0000313" key="3">
    <source>
        <dbReference type="EMBL" id="EJK46882.1"/>
    </source>
</evidence>
<evidence type="ECO:0000256" key="1">
    <source>
        <dbReference type="SAM" id="MobiDB-lite"/>
    </source>
</evidence>
<dbReference type="InterPro" id="IPR001202">
    <property type="entry name" value="WW_dom"/>
</dbReference>
<dbReference type="Gene3D" id="3.90.1750.10">
    <property type="entry name" value="Hect, E3 ligase catalytic domains"/>
    <property type="match status" value="1"/>
</dbReference>
<feature type="region of interest" description="Disordered" evidence="1">
    <location>
        <begin position="1025"/>
        <end position="1051"/>
    </location>
</feature>
<evidence type="ECO:0000259" key="2">
    <source>
        <dbReference type="PROSITE" id="PS50020"/>
    </source>
</evidence>
<dbReference type="InterPro" id="IPR036020">
    <property type="entry name" value="WW_dom_sf"/>
</dbReference>
<dbReference type="EMBL" id="AGNL01047485">
    <property type="protein sequence ID" value="EJK46882.1"/>
    <property type="molecule type" value="Genomic_DNA"/>
</dbReference>
<dbReference type="OrthoDB" id="6513042at2759"/>
<dbReference type="InterPro" id="IPR045055">
    <property type="entry name" value="DNA2/NAM7-like"/>
</dbReference>
<keyword evidence="4" id="KW-1185">Reference proteome</keyword>
<protein>
    <recommendedName>
        <fullName evidence="2">WW domain-containing protein</fullName>
    </recommendedName>
</protein>
<dbReference type="CDD" id="cd18042">
    <property type="entry name" value="DEXXQc_SETX"/>
    <property type="match status" value="1"/>
</dbReference>
<dbReference type="Pfam" id="PF13086">
    <property type="entry name" value="AAA_11"/>
    <property type="match status" value="1"/>
</dbReference>
<dbReference type="PROSITE" id="PS01159">
    <property type="entry name" value="WW_DOMAIN_1"/>
    <property type="match status" value="1"/>
</dbReference>
<evidence type="ECO:0000313" key="4">
    <source>
        <dbReference type="Proteomes" id="UP000266841"/>
    </source>
</evidence>